<dbReference type="PANTHER" id="PTHR37813:SF1">
    <property type="entry name" value="FELS-2 PROPHAGE PROTEIN"/>
    <property type="match status" value="1"/>
</dbReference>
<dbReference type="InterPro" id="IPR010090">
    <property type="entry name" value="Phage_tape_meas"/>
</dbReference>
<keyword evidence="3" id="KW-0175">Coiled coil</keyword>
<feature type="domain" description="Phage tail tape measure protein" evidence="5">
    <location>
        <begin position="157"/>
        <end position="358"/>
    </location>
</feature>
<evidence type="ECO:0000259" key="5">
    <source>
        <dbReference type="Pfam" id="PF10145"/>
    </source>
</evidence>
<accession>A0A8S5NWY5</accession>
<keyword evidence="1" id="KW-1245">Viral tail assembly</keyword>
<feature type="transmembrane region" description="Helical" evidence="4">
    <location>
        <begin position="591"/>
        <end position="614"/>
    </location>
</feature>
<dbReference type="EMBL" id="BK015281">
    <property type="protein sequence ID" value="DAD99325.1"/>
    <property type="molecule type" value="Genomic_DNA"/>
</dbReference>
<dbReference type="Pfam" id="PF10145">
    <property type="entry name" value="PhageMin_Tail"/>
    <property type="match status" value="1"/>
</dbReference>
<dbReference type="NCBIfam" id="TIGR01760">
    <property type="entry name" value="tape_meas_TP901"/>
    <property type="match status" value="1"/>
</dbReference>
<protein>
    <submittedName>
        <fullName evidence="6">Minor tail protein</fullName>
    </submittedName>
</protein>
<organism evidence="6">
    <name type="scientific">Caudovirales sp. ct0FJ5</name>
    <dbReference type="NCBI Taxonomy" id="2825755"/>
    <lineage>
        <taxon>Viruses</taxon>
        <taxon>Duplodnaviria</taxon>
        <taxon>Heunggongvirae</taxon>
        <taxon>Uroviricota</taxon>
        <taxon>Caudoviricetes</taxon>
    </lineage>
</organism>
<proteinExistence type="predicted"/>
<dbReference type="PANTHER" id="PTHR37813">
    <property type="entry name" value="FELS-2 PROPHAGE PROTEIN"/>
    <property type="match status" value="1"/>
</dbReference>
<sequence>MADNTSVQFVIGATLAAGFMGAFKAAASETRMLANVAANVHAKEKELAQQSRDLNRIWEKGQISIEHHREALAQLAAQMDKVKAAQAAVARQKELGAQFESYGQKRNQAIGNIMKTGAAAYTMSIPLRDAVEMESSMSDVAKVVDMTDDEFADMKNNIVEMSTRIPMSAKGLASIVASAGQAGIAKPELLTFAEDAAKMGVAFDVTAEQAGDMMAKWRTAFKMGQSDVVSLADKINYLSNNTASTASQISEVVTRIGPLGEVGGMASGEIAALGASMIGAGVQSEIAATGIKNLILGMTAGAGATASQAAAFEALGLNSVDMAKKMQTDAKGAIVNVLAALKNLSKDQQASVLSDLFGKQSIGAIAPLLSNLEGLEQNFNRVGDSSQYSGSMLNEYAARAKTAKNSMELLQNAGTAASIAMGDAMLPTLKAITSELLPTIQSLHDFIKEHQGAVTTAAKFTGAIILAIIAVNAFAVVFNTVMQVITAAKMAYNGAKIAIIAYRDSQIAARMATARSVITSKAAVIATKAYTVAVRAAQAAQWLFNAALGVMTGPIGLVIAGIVALGAAVYWCYNHFEQVQAFCASMWESPAAAVIAFLTGPIGWLIYIGAGIIANWDTVKQWFITLWNDPGKAIEQFKDFANNKLNELYQKAQEIWNSIKDVFKDPIQAVVNFVKGGDGDAVNAAGNRIPENAAGGIYARGAFLTSFAERSPEAAIPINRTARAARLWTQTGQMMGLLPKSVGNNAGKGTSAMLSSINRLGSIHRMPEGTAVNLSYNPQITITGNADIENVQHVMDNQRDKLEEMLERIVRDRRRLAFD</sequence>
<evidence type="ECO:0000256" key="4">
    <source>
        <dbReference type="SAM" id="Phobius"/>
    </source>
</evidence>
<reference evidence="6" key="1">
    <citation type="journal article" date="2021" name="Proc. Natl. Acad. Sci. U.S.A.">
        <title>A Catalog of Tens of Thousands of Viruses from Human Metagenomes Reveals Hidden Associations with Chronic Diseases.</title>
        <authorList>
            <person name="Tisza M.J."/>
            <person name="Buck C.B."/>
        </authorList>
    </citation>
    <scope>NUCLEOTIDE SEQUENCE</scope>
    <source>
        <strain evidence="6">Ct0FJ5</strain>
    </source>
</reference>
<feature type="coiled-coil region" evidence="3">
    <location>
        <begin position="33"/>
        <end position="85"/>
    </location>
</feature>
<dbReference type="GO" id="GO:0098003">
    <property type="term" value="P:viral tail assembly"/>
    <property type="evidence" value="ECO:0007669"/>
    <property type="project" value="UniProtKB-KW"/>
</dbReference>
<keyword evidence="2" id="KW-1188">Viral release from host cell</keyword>
<evidence type="ECO:0000256" key="3">
    <source>
        <dbReference type="SAM" id="Coils"/>
    </source>
</evidence>
<feature type="coiled-coil region" evidence="3">
    <location>
        <begin position="788"/>
        <end position="815"/>
    </location>
</feature>
<evidence type="ECO:0000313" key="6">
    <source>
        <dbReference type="EMBL" id="DAD99325.1"/>
    </source>
</evidence>
<keyword evidence="4" id="KW-1133">Transmembrane helix</keyword>
<keyword evidence="4" id="KW-0812">Transmembrane</keyword>
<feature type="transmembrane region" description="Helical" evidence="4">
    <location>
        <begin position="542"/>
        <end position="571"/>
    </location>
</feature>
<keyword evidence="4" id="KW-0472">Membrane</keyword>
<feature type="transmembrane region" description="Helical" evidence="4">
    <location>
        <begin position="460"/>
        <end position="481"/>
    </location>
</feature>
<evidence type="ECO:0000256" key="2">
    <source>
        <dbReference type="ARBA" id="ARBA00022612"/>
    </source>
</evidence>
<evidence type="ECO:0000256" key="1">
    <source>
        <dbReference type="ARBA" id="ARBA00022465"/>
    </source>
</evidence>
<name>A0A8S5NWY5_9CAUD</name>